<dbReference type="InterPro" id="IPR001452">
    <property type="entry name" value="SH3_domain"/>
</dbReference>
<evidence type="ECO:0000256" key="13">
    <source>
        <dbReference type="PROSITE-ProRule" id="PRU00192"/>
    </source>
</evidence>
<keyword evidence="2 13" id="KW-0728">SH3 domain</keyword>
<dbReference type="AlphaFoldDB" id="A0A6G0Z448"/>
<evidence type="ECO:0000256" key="14">
    <source>
        <dbReference type="SAM" id="MobiDB-lite"/>
    </source>
</evidence>
<evidence type="ECO:0000256" key="1">
    <source>
        <dbReference type="ARBA" id="ARBA00006033"/>
    </source>
</evidence>
<keyword evidence="5" id="KW-0653">Protein transport</keyword>
<evidence type="ECO:0000256" key="12">
    <source>
        <dbReference type="ARBA" id="ARBA00046271"/>
    </source>
</evidence>
<evidence type="ECO:0000313" key="17">
    <source>
        <dbReference type="Proteomes" id="UP000478052"/>
    </source>
</evidence>
<feature type="domain" description="SH3" evidence="15">
    <location>
        <begin position="265"/>
        <end position="330"/>
    </location>
</feature>
<dbReference type="InterPro" id="IPR036028">
    <property type="entry name" value="SH3-like_dom_sf"/>
</dbReference>
<dbReference type="OrthoDB" id="10037838at2759"/>
<feature type="region of interest" description="Disordered" evidence="14">
    <location>
        <begin position="330"/>
        <end position="352"/>
    </location>
</feature>
<dbReference type="GO" id="GO:0016560">
    <property type="term" value="P:protein import into peroxisome matrix, docking"/>
    <property type="evidence" value="ECO:0007669"/>
    <property type="project" value="InterPro"/>
</dbReference>
<comment type="similarity">
    <text evidence="1">Belongs to the peroxin-13 family.</text>
</comment>
<evidence type="ECO:0000256" key="3">
    <source>
        <dbReference type="ARBA" id="ARBA00022448"/>
    </source>
</evidence>
<keyword evidence="3" id="KW-0813">Transport</keyword>
<comment type="subcellular location">
    <subcellularLocation>
        <location evidence="12">Peroxisome membrane</location>
    </subcellularLocation>
</comment>
<dbReference type="InterPro" id="IPR035463">
    <property type="entry name" value="Pex13"/>
</dbReference>
<feature type="region of interest" description="Disordered" evidence="14">
    <location>
        <begin position="370"/>
        <end position="392"/>
    </location>
</feature>
<evidence type="ECO:0000256" key="6">
    <source>
        <dbReference type="ARBA" id="ARBA00022989"/>
    </source>
</evidence>
<name>A0A6G0Z448_APHCR</name>
<keyword evidence="17" id="KW-1185">Reference proteome</keyword>
<dbReference type="GO" id="GO:1990429">
    <property type="term" value="C:peroxisomal importomer complex"/>
    <property type="evidence" value="ECO:0007669"/>
    <property type="project" value="TreeGrafter"/>
</dbReference>
<dbReference type="Proteomes" id="UP000478052">
    <property type="component" value="Unassembled WGS sequence"/>
</dbReference>
<dbReference type="Pfam" id="PF04088">
    <property type="entry name" value="Peroxin-13_N"/>
    <property type="match status" value="1"/>
</dbReference>
<evidence type="ECO:0000259" key="15">
    <source>
        <dbReference type="PROSITE" id="PS50002"/>
    </source>
</evidence>
<evidence type="ECO:0000256" key="8">
    <source>
        <dbReference type="ARBA" id="ARBA00023136"/>
    </source>
</evidence>
<keyword evidence="9" id="KW-0576">Peroxisome</keyword>
<keyword evidence="7" id="KW-0811">Translocation</keyword>
<comment type="caution">
    <text evidence="16">The sequence shown here is derived from an EMBL/GenBank/DDBJ whole genome shotgun (WGS) entry which is preliminary data.</text>
</comment>
<keyword evidence="8" id="KW-0472">Membrane</keyword>
<keyword evidence="6" id="KW-1133">Transmembrane helix</keyword>
<evidence type="ECO:0000313" key="16">
    <source>
        <dbReference type="EMBL" id="KAF0765285.1"/>
    </source>
</evidence>
<dbReference type="PANTHER" id="PTHR19332">
    <property type="entry name" value="PEROXISOMAL MEMBRANE PROTEIN PEX13"/>
    <property type="match status" value="1"/>
</dbReference>
<evidence type="ECO:0000256" key="2">
    <source>
        <dbReference type="ARBA" id="ARBA00022443"/>
    </source>
</evidence>
<sequence length="392" mass="43058">MFIISQNQLLQNIPTSAVGPGRVAPPITTTSPPIVTNPNNLANQRTERTYRRYLPNVPTQYGYTPNLSAYGGAYNNYPYRGMSSMNMSGFNSYGAYGQPTINGQYRDPIVNAAAESSRPAFESIQAVVQSFNSVSMMLESTFTAMHMSFQALLSVAENFTRLKMFMMKLYSTIVSFKLARWFLTKLFYLLRMVRGGKGSNAEEDVWTALSSTNHNQTIPSDGRSWPLVVFSGLLVATPYFVYKLLNSVTPGPVSANSNVINTLPSNTSVGVAQCDWSDMDPKTIPLVKGKSYLTSEEHLASAKQTGWLFVDNRDGKRGYVPLSAFQTRKPNNDPVVSKVPGTSKPSSNLAPSNLVHGQVKRTLSTPITDVHGNPIALPHPSVNYDESNIGEQ</sequence>
<organism evidence="16 17">
    <name type="scientific">Aphis craccivora</name>
    <name type="common">Cowpea aphid</name>
    <dbReference type="NCBI Taxonomy" id="307492"/>
    <lineage>
        <taxon>Eukaryota</taxon>
        <taxon>Metazoa</taxon>
        <taxon>Ecdysozoa</taxon>
        <taxon>Arthropoda</taxon>
        <taxon>Hexapoda</taxon>
        <taxon>Insecta</taxon>
        <taxon>Pterygota</taxon>
        <taxon>Neoptera</taxon>
        <taxon>Paraneoptera</taxon>
        <taxon>Hemiptera</taxon>
        <taxon>Sternorrhyncha</taxon>
        <taxon>Aphidomorpha</taxon>
        <taxon>Aphidoidea</taxon>
        <taxon>Aphididae</taxon>
        <taxon>Aphidini</taxon>
        <taxon>Aphis</taxon>
        <taxon>Aphis</taxon>
    </lineage>
</organism>
<evidence type="ECO:0000256" key="10">
    <source>
        <dbReference type="ARBA" id="ARBA00029693"/>
    </source>
</evidence>
<evidence type="ECO:0000256" key="9">
    <source>
        <dbReference type="ARBA" id="ARBA00023140"/>
    </source>
</evidence>
<evidence type="ECO:0000256" key="5">
    <source>
        <dbReference type="ARBA" id="ARBA00022927"/>
    </source>
</evidence>
<dbReference type="InterPro" id="IPR007223">
    <property type="entry name" value="Peroxin-13_N"/>
</dbReference>
<dbReference type="GO" id="GO:0005778">
    <property type="term" value="C:peroxisomal membrane"/>
    <property type="evidence" value="ECO:0007669"/>
    <property type="project" value="UniProtKB-SubCell"/>
</dbReference>
<dbReference type="PANTHER" id="PTHR19332:SF1">
    <property type="entry name" value="PEROXISOMAL MEMBRANE PROTEIN PEX13"/>
    <property type="match status" value="1"/>
</dbReference>
<dbReference type="EMBL" id="VUJU01001438">
    <property type="protein sequence ID" value="KAF0765285.1"/>
    <property type="molecule type" value="Genomic_DNA"/>
</dbReference>
<dbReference type="SUPFAM" id="SSF50044">
    <property type="entry name" value="SH3-domain"/>
    <property type="match status" value="1"/>
</dbReference>
<evidence type="ECO:0000256" key="4">
    <source>
        <dbReference type="ARBA" id="ARBA00022692"/>
    </source>
</evidence>
<keyword evidence="4" id="KW-0812">Transmembrane</keyword>
<dbReference type="PROSITE" id="PS50002">
    <property type="entry name" value="SH3"/>
    <property type="match status" value="1"/>
</dbReference>
<evidence type="ECO:0000256" key="11">
    <source>
        <dbReference type="ARBA" id="ARBA00034535"/>
    </source>
</evidence>
<reference evidence="16 17" key="1">
    <citation type="submission" date="2019-08" db="EMBL/GenBank/DDBJ databases">
        <title>Whole genome of Aphis craccivora.</title>
        <authorList>
            <person name="Voronova N.V."/>
            <person name="Shulinski R.S."/>
            <person name="Bandarenka Y.V."/>
            <person name="Zhorov D.G."/>
            <person name="Warner D."/>
        </authorList>
    </citation>
    <scope>NUCLEOTIDE SEQUENCE [LARGE SCALE GENOMIC DNA]</scope>
    <source>
        <strain evidence="16">180601</strain>
        <tissue evidence="16">Whole Body</tissue>
    </source>
</reference>
<proteinExistence type="inferred from homology"/>
<gene>
    <name evidence="16" type="ORF">FWK35_00014431</name>
</gene>
<accession>A0A6G0Z448</accession>
<protein>
    <recommendedName>
        <fullName evidence="11">Peroxisomal membrane protein PEX13</fullName>
    </recommendedName>
    <alternativeName>
        <fullName evidence="10">Peroxin-13</fullName>
    </alternativeName>
</protein>
<evidence type="ECO:0000256" key="7">
    <source>
        <dbReference type="ARBA" id="ARBA00023010"/>
    </source>
</evidence>